<feature type="signal peptide" evidence="2">
    <location>
        <begin position="1"/>
        <end position="24"/>
    </location>
</feature>
<protein>
    <submittedName>
        <fullName evidence="3">Uncharacterized protein</fullName>
    </submittedName>
</protein>
<evidence type="ECO:0000313" key="4">
    <source>
        <dbReference type="Proteomes" id="UP001620645"/>
    </source>
</evidence>
<accession>A0ABD2I052</accession>
<name>A0ABD2I052_HETSC</name>
<evidence type="ECO:0000256" key="1">
    <source>
        <dbReference type="SAM" id="MobiDB-lite"/>
    </source>
</evidence>
<proteinExistence type="predicted"/>
<sequence length="238" mass="27048">MKNSSSFFMLYIAIFWLSYECTNGMPKMHGESSSNPGKMNSQKPNVSSIKGKKQVIMLMRKASWKSIRMNQKLKLGIRIENDDLDKIALEAIQLFKKLQILNCLATDKKQKEISEYFDTYYYQQKQKELKEEAEKPDYPIGHCSSCPEPGFATKAVCVCCKKLNEDESEACIFCCPCICAANITLCAASFASTAIDACYWCGYESYKAGSACLNKENKKKNKKKQEKIEKHLEEITPP</sequence>
<keyword evidence="4" id="KW-1185">Reference proteome</keyword>
<dbReference type="EMBL" id="JBICCN010000407">
    <property type="protein sequence ID" value="KAL3070721.1"/>
    <property type="molecule type" value="Genomic_DNA"/>
</dbReference>
<feature type="compositionally biased region" description="Polar residues" evidence="1">
    <location>
        <begin position="31"/>
        <end position="46"/>
    </location>
</feature>
<dbReference type="AlphaFoldDB" id="A0ABD2I052"/>
<dbReference type="Proteomes" id="UP001620645">
    <property type="component" value="Unassembled WGS sequence"/>
</dbReference>
<evidence type="ECO:0000256" key="2">
    <source>
        <dbReference type="SAM" id="SignalP"/>
    </source>
</evidence>
<gene>
    <name evidence="3" type="ORF">niasHS_015375</name>
</gene>
<feature type="compositionally biased region" description="Basic and acidic residues" evidence="1">
    <location>
        <begin position="226"/>
        <end position="238"/>
    </location>
</feature>
<comment type="caution">
    <text evidence="3">The sequence shown here is derived from an EMBL/GenBank/DDBJ whole genome shotgun (WGS) entry which is preliminary data.</text>
</comment>
<feature type="region of interest" description="Disordered" evidence="1">
    <location>
        <begin position="217"/>
        <end position="238"/>
    </location>
</feature>
<reference evidence="3 4" key="1">
    <citation type="submission" date="2024-10" db="EMBL/GenBank/DDBJ databases">
        <authorList>
            <person name="Kim D."/>
        </authorList>
    </citation>
    <scope>NUCLEOTIDE SEQUENCE [LARGE SCALE GENOMIC DNA]</scope>
    <source>
        <strain evidence="3">Taebaek</strain>
    </source>
</reference>
<evidence type="ECO:0000313" key="3">
    <source>
        <dbReference type="EMBL" id="KAL3070721.1"/>
    </source>
</evidence>
<keyword evidence="2" id="KW-0732">Signal</keyword>
<feature type="chain" id="PRO_5044879237" evidence="2">
    <location>
        <begin position="25"/>
        <end position="238"/>
    </location>
</feature>
<organism evidence="3 4">
    <name type="scientific">Heterodera schachtii</name>
    <name type="common">Sugarbeet cyst nematode worm</name>
    <name type="synonym">Tylenchus schachtii</name>
    <dbReference type="NCBI Taxonomy" id="97005"/>
    <lineage>
        <taxon>Eukaryota</taxon>
        <taxon>Metazoa</taxon>
        <taxon>Ecdysozoa</taxon>
        <taxon>Nematoda</taxon>
        <taxon>Chromadorea</taxon>
        <taxon>Rhabditida</taxon>
        <taxon>Tylenchina</taxon>
        <taxon>Tylenchomorpha</taxon>
        <taxon>Tylenchoidea</taxon>
        <taxon>Heteroderidae</taxon>
        <taxon>Heteroderinae</taxon>
        <taxon>Heterodera</taxon>
    </lineage>
</organism>
<feature type="region of interest" description="Disordered" evidence="1">
    <location>
        <begin position="27"/>
        <end position="46"/>
    </location>
</feature>